<name>A0ABV6JQB5_9PROT</name>
<feature type="region of interest" description="Disordered" evidence="1">
    <location>
        <begin position="1"/>
        <end position="22"/>
    </location>
</feature>
<evidence type="ECO:0000256" key="1">
    <source>
        <dbReference type="SAM" id="MobiDB-lite"/>
    </source>
</evidence>
<gene>
    <name evidence="2" type="ORF">ACFFGY_06530</name>
</gene>
<organism evidence="2 3">
    <name type="scientific">Roseomonas elaeocarpi</name>
    <dbReference type="NCBI Taxonomy" id="907779"/>
    <lineage>
        <taxon>Bacteria</taxon>
        <taxon>Pseudomonadati</taxon>
        <taxon>Pseudomonadota</taxon>
        <taxon>Alphaproteobacteria</taxon>
        <taxon>Acetobacterales</taxon>
        <taxon>Roseomonadaceae</taxon>
        <taxon>Roseomonas</taxon>
    </lineage>
</organism>
<dbReference type="SUPFAM" id="SSF48452">
    <property type="entry name" value="TPR-like"/>
    <property type="match status" value="1"/>
</dbReference>
<dbReference type="Proteomes" id="UP001589865">
    <property type="component" value="Unassembled WGS sequence"/>
</dbReference>
<proteinExistence type="predicted"/>
<sequence length="747" mass="83338">MLKQQNEVGPSRDHENTRRSEVDWAQSIKQSLSENRFDVAQQVITEATSQYPQSLSLAILRAQATNMRHPSSEERLLNWESAVALAPTHEGALLGRCLALVHLEKLEEAEQEFHRILDLYPDSDIAANHYAHFLERYLRVEEAIAFARKFLENSRSAERLVIFVVRVLSSFHRYREIRDILALPACIGFSKLKQAQVRNDQLTADWTAAEVRWVAASASQHGEGADGSPAGKVKFVYNLFHAREYMAAHYGALALVGEYPEDHDVLRASVEAFSRPSGDYRLAMHYFADRVLIQHPKDAVAQLATLKFLSRPTQHRYLEQRIRELLERDPGSALAMAALICILELTERSPEARALVQRIACGEFSSLPDDFVAFCKVRHARMAQGLGSGEMQALTAEFPAVADLLDTSELPLAAPRIVDYPKQPRVAVCISGQLRGYQEAWPHLKRNVIDPLGADVFVSTWNMVGATSLGAYDLVDRVLPRSFLDGLPKSLAHLPEFRSKFPETARLITEDTEVSAAGLAAELGAKACDVEDAGGFVEKMQHLKVSGSRINPCRMVYKVWRCNNLAQQHSKDEGVPYDLVFRVRPDLLIDGIDLADVLHGTKDRSKIAFSFFKSLLFDDQFAAGSPEAMNQYAGIWPAIEKAGTNEYLPWLRGSWSELLLRNHLLAAGMSFHELSFYRSRLCQRKPKWDGLARAAIADTANLGADRQMGVSAVKSYLNSMAAELSFSELPTHRQLLAEISSLAGSTG</sequence>
<evidence type="ECO:0008006" key="4">
    <source>
        <dbReference type="Google" id="ProtNLM"/>
    </source>
</evidence>
<keyword evidence="3" id="KW-1185">Reference proteome</keyword>
<dbReference type="RefSeq" id="WP_377043630.1">
    <property type="nucleotide sequence ID" value="NZ_JBHLUN010000005.1"/>
</dbReference>
<evidence type="ECO:0000313" key="3">
    <source>
        <dbReference type="Proteomes" id="UP001589865"/>
    </source>
</evidence>
<reference evidence="2 3" key="1">
    <citation type="submission" date="2024-09" db="EMBL/GenBank/DDBJ databases">
        <authorList>
            <person name="Sun Q."/>
            <person name="Mori K."/>
        </authorList>
    </citation>
    <scope>NUCLEOTIDE SEQUENCE [LARGE SCALE GENOMIC DNA]</scope>
    <source>
        <strain evidence="2 3">TBRC 5777</strain>
    </source>
</reference>
<dbReference type="InterPro" id="IPR011990">
    <property type="entry name" value="TPR-like_helical_dom_sf"/>
</dbReference>
<accession>A0ABV6JQB5</accession>
<dbReference type="Gene3D" id="1.25.40.10">
    <property type="entry name" value="Tetratricopeptide repeat domain"/>
    <property type="match status" value="1"/>
</dbReference>
<evidence type="ECO:0000313" key="2">
    <source>
        <dbReference type="EMBL" id="MFC0407899.1"/>
    </source>
</evidence>
<protein>
    <recommendedName>
        <fullName evidence="4">Tetratricopeptide repeat protein</fullName>
    </recommendedName>
</protein>
<feature type="compositionally biased region" description="Basic and acidic residues" evidence="1">
    <location>
        <begin position="10"/>
        <end position="22"/>
    </location>
</feature>
<dbReference type="EMBL" id="JBHLUN010000005">
    <property type="protein sequence ID" value="MFC0407899.1"/>
    <property type="molecule type" value="Genomic_DNA"/>
</dbReference>
<comment type="caution">
    <text evidence="2">The sequence shown here is derived from an EMBL/GenBank/DDBJ whole genome shotgun (WGS) entry which is preliminary data.</text>
</comment>